<organism evidence="4 5">
    <name type="scientific">Stutzerimonas stutzeri (strain A1501)</name>
    <name type="common">Pseudomonas stutzeri</name>
    <dbReference type="NCBI Taxonomy" id="379731"/>
    <lineage>
        <taxon>Bacteria</taxon>
        <taxon>Pseudomonadati</taxon>
        <taxon>Pseudomonadota</taxon>
        <taxon>Gammaproteobacteria</taxon>
        <taxon>Pseudomonadales</taxon>
        <taxon>Pseudomonadaceae</taxon>
        <taxon>Stutzerimonas</taxon>
    </lineage>
</organism>
<dbReference type="HOGENOM" id="CLU_009673_5_2_6"/>
<dbReference type="SUPFAM" id="SSF56281">
    <property type="entry name" value="Metallo-hydrolase/oxidoreductase"/>
    <property type="match status" value="1"/>
</dbReference>
<protein>
    <submittedName>
        <fullName evidence="4">Metallo-beta-lactamase superfamily protein</fullName>
    </submittedName>
</protein>
<evidence type="ECO:0000256" key="1">
    <source>
        <dbReference type="ARBA" id="ARBA00022801"/>
    </source>
</evidence>
<dbReference type="KEGG" id="psa:PST_1511"/>
<evidence type="ECO:0000259" key="2">
    <source>
        <dbReference type="SMART" id="SM00849"/>
    </source>
</evidence>
<keyword evidence="5" id="KW-1185">Reference proteome</keyword>
<dbReference type="Gene3D" id="3.60.15.10">
    <property type="entry name" value="Ribonuclease Z/Hydroxyacylglutathione hydrolase-like"/>
    <property type="match status" value="1"/>
</dbReference>
<dbReference type="EMBL" id="CP000304">
    <property type="protein sequence ID" value="ABP79196.1"/>
    <property type="molecule type" value="Genomic_DNA"/>
</dbReference>
<dbReference type="Gene3D" id="3.40.50.10890">
    <property type="match status" value="1"/>
</dbReference>
<dbReference type="PANTHER" id="PTHR11203">
    <property type="entry name" value="CLEAVAGE AND POLYADENYLATION SPECIFICITY FACTOR FAMILY MEMBER"/>
    <property type="match status" value="1"/>
</dbReference>
<dbReference type="SMART" id="SM00849">
    <property type="entry name" value="Lactamase_B"/>
    <property type="match status" value="1"/>
</dbReference>
<accession>A4VJP5</accession>
<feature type="domain" description="Beta-Casp" evidence="3">
    <location>
        <begin position="291"/>
        <end position="421"/>
    </location>
</feature>
<evidence type="ECO:0000259" key="3">
    <source>
        <dbReference type="SMART" id="SM01027"/>
    </source>
</evidence>
<keyword evidence="1" id="KW-0378">Hydrolase</keyword>
<dbReference type="InterPro" id="IPR036866">
    <property type="entry name" value="RibonucZ/Hydroxyglut_hydro"/>
</dbReference>
<proteinExistence type="predicted"/>
<sequence>MCCSLGRARLVISDMYQVVVATERAQWTSSYEQEGNMALLSFLGAIQQVTGSCYLIETHDGARVLLECGMHQGRREEESDNRAAFAFDPKSLDAVVLSHAHIDHSGLLPRLVALGYRGPVHCTEATAELLELMLLDSAQIQEKDAEWENKWRARIGKPMVQPLYTRVDAERTLGQRAPHPYGETFEVARGVAVTFHNAGHILGSSIVQMDVHDHGRTRRLVFSGDLGNVCSPLMPAPTVLKEADVVLMESTYGDRDHRSHEDTIEELAGILQQAHRDGGNVLMPSFAVGRTQDLIYYLGRFYREGRLPQQAVFLDSPMAIGANAIYAHYKDQLDLNGIDPALSGASGKLYAERWLPILKSTPTPEESMAINRFKSGVIIIAGSGMCTGGRILHHFKHNLWREECHLVIPGFQARGTLGRAIVDGAGSVKLLHQRIAVNAKVHTLGGFSAHAGQSQLIDWVSNFENRPELYLVHGETEKMQVLQQAIRDRLGWEARIPELGDRIAL</sequence>
<name>A4VJP5_STUS1</name>
<dbReference type="eggNOG" id="COG1236">
    <property type="taxonomic scope" value="Bacteria"/>
</dbReference>
<dbReference type="GO" id="GO:0004521">
    <property type="term" value="F:RNA endonuclease activity"/>
    <property type="evidence" value="ECO:0007669"/>
    <property type="project" value="TreeGrafter"/>
</dbReference>
<evidence type="ECO:0000313" key="4">
    <source>
        <dbReference type="EMBL" id="ABP79196.1"/>
    </source>
</evidence>
<dbReference type="Proteomes" id="UP000000233">
    <property type="component" value="Chromosome"/>
</dbReference>
<dbReference type="AlphaFoldDB" id="A4VJP5"/>
<dbReference type="SMART" id="SM01027">
    <property type="entry name" value="Beta-Casp"/>
    <property type="match status" value="1"/>
</dbReference>
<dbReference type="PANTHER" id="PTHR11203:SF37">
    <property type="entry name" value="INTEGRATOR COMPLEX SUBUNIT 11"/>
    <property type="match status" value="1"/>
</dbReference>
<dbReference type="InterPro" id="IPR022712">
    <property type="entry name" value="Beta_Casp"/>
</dbReference>
<dbReference type="Pfam" id="PF10996">
    <property type="entry name" value="Beta-Casp"/>
    <property type="match status" value="1"/>
</dbReference>
<dbReference type="GO" id="GO:0016787">
    <property type="term" value="F:hydrolase activity"/>
    <property type="evidence" value="ECO:0007669"/>
    <property type="project" value="UniProtKB-KW"/>
</dbReference>
<gene>
    <name evidence="4" type="ordered locus">PST_1511</name>
</gene>
<feature type="domain" description="Metallo-beta-lactamase" evidence="2">
    <location>
        <begin position="50"/>
        <end position="275"/>
    </location>
</feature>
<evidence type="ECO:0000313" key="5">
    <source>
        <dbReference type="Proteomes" id="UP000000233"/>
    </source>
</evidence>
<dbReference type="Pfam" id="PF00753">
    <property type="entry name" value="Lactamase_B"/>
    <property type="match status" value="1"/>
</dbReference>
<dbReference type="Pfam" id="PF07521">
    <property type="entry name" value="RMMBL"/>
    <property type="match status" value="1"/>
</dbReference>
<dbReference type="CDD" id="cd16295">
    <property type="entry name" value="TTHA0252-CPSF-like_MBL-fold"/>
    <property type="match status" value="1"/>
</dbReference>
<dbReference type="InterPro" id="IPR011108">
    <property type="entry name" value="RMMBL"/>
</dbReference>
<reference evidence="4 5" key="1">
    <citation type="journal article" date="2008" name="Proc. Natl. Acad. Sci. U.S.A.">
        <title>Nitrogen fixation island and rhizosphere competence traits in the genome of root-associated Pseudomonas stutzeri A1501.</title>
        <authorList>
            <person name="Yan Y."/>
            <person name="Yang J."/>
            <person name="Dou Y."/>
            <person name="Chen M."/>
            <person name="Ping S."/>
            <person name="Peng J."/>
            <person name="Lu W."/>
            <person name="Zhang W."/>
            <person name="Yao Z."/>
            <person name="Li H."/>
            <person name="Liu W."/>
            <person name="He S."/>
            <person name="Geng L."/>
            <person name="Zhang X."/>
            <person name="Yang F."/>
            <person name="Yu H."/>
            <person name="Zhan Y."/>
            <person name="Li D."/>
            <person name="Lin Z."/>
            <person name="Wang Y."/>
            <person name="Elmerich C."/>
            <person name="Lin M."/>
            <person name="Jin Q."/>
        </authorList>
    </citation>
    <scope>NUCLEOTIDE SEQUENCE [LARGE SCALE GENOMIC DNA]</scope>
    <source>
        <strain evidence="4 5">A1501</strain>
    </source>
</reference>
<dbReference type="InterPro" id="IPR050698">
    <property type="entry name" value="MBL"/>
</dbReference>
<dbReference type="InterPro" id="IPR001279">
    <property type="entry name" value="Metallo-B-lactamas"/>
</dbReference>